<reference evidence="2 3" key="2">
    <citation type="submission" date="2017-10" db="EMBL/GenBank/DDBJ databases">
        <title>Extensive intraspecific genome diversity in a model arbuscular mycorrhizal fungus.</title>
        <authorList>
            <person name="Chen E.C.H."/>
            <person name="Morin E."/>
            <person name="Baudet D."/>
            <person name="Noel J."/>
            <person name="Ndikumana S."/>
            <person name="Charron P."/>
            <person name="St-Onge C."/>
            <person name="Giorgi J."/>
            <person name="Grigoriev I.V."/>
            <person name="Roux C."/>
            <person name="Martin F.M."/>
            <person name="Corradi N."/>
        </authorList>
    </citation>
    <scope>NUCLEOTIDE SEQUENCE [LARGE SCALE GENOMIC DNA]</scope>
    <source>
        <strain evidence="2 3">C2</strain>
    </source>
</reference>
<dbReference type="VEuPathDB" id="FungiDB:RhiirFUN_007653"/>
<proteinExistence type="predicted"/>
<feature type="non-terminal residue" evidence="2">
    <location>
        <position position="59"/>
    </location>
</feature>
<evidence type="ECO:0000313" key="2">
    <source>
        <dbReference type="EMBL" id="PKK74589.1"/>
    </source>
</evidence>
<feature type="compositionally biased region" description="Polar residues" evidence="1">
    <location>
        <begin position="42"/>
        <end position="59"/>
    </location>
</feature>
<dbReference type="Proteomes" id="UP000233469">
    <property type="component" value="Unassembled WGS sequence"/>
</dbReference>
<gene>
    <name evidence="2" type="ORF">RhiirC2_738507</name>
</gene>
<sequence length="59" mass="6583">MNQIPTIYLSSAESSSTPSTPRHHFSLLSNSNASMPDLSKKLSPQNHNINNSFSRLRKL</sequence>
<feature type="region of interest" description="Disordered" evidence="1">
    <location>
        <begin position="1"/>
        <end position="59"/>
    </location>
</feature>
<name>A0A2N1NL53_9GLOM</name>
<evidence type="ECO:0000313" key="3">
    <source>
        <dbReference type="Proteomes" id="UP000233469"/>
    </source>
</evidence>
<comment type="caution">
    <text evidence="2">The sequence shown here is derived from an EMBL/GenBank/DDBJ whole genome shotgun (WGS) entry which is preliminary data.</text>
</comment>
<dbReference type="EMBL" id="LLXL01000295">
    <property type="protein sequence ID" value="PKK74589.1"/>
    <property type="molecule type" value="Genomic_DNA"/>
</dbReference>
<evidence type="ECO:0000256" key="1">
    <source>
        <dbReference type="SAM" id="MobiDB-lite"/>
    </source>
</evidence>
<dbReference type="VEuPathDB" id="FungiDB:FUN_008870"/>
<organism evidence="2 3">
    <name type="scientific">Rhizophagus irregularis</name>
    <dbReference type="NCBI Taxonomy" id="588596"/>
    <lineage>
        <taxon>Eukaryota</taxon>
        <taxon>Fungi</taxon>
        <taxon>Fungi incertae sedis</taxon>
        <taxon>Mucoromycota</taxon>
        <taxon>Glomeromycotina</taxon>
        <taxon>Glomeromycetes</taxon>
        <taxon>Glomerales</taxon>
        <taxon>Glomeraceae</taxon>
        <taxon>Rhizophagus</taxon>
    </lineage>
</organism>
<reference evidence="2 3" key="1">
    <citation type="submission" date="2016-04" db="EMBL/GenBank/DDBJ databases">
        <title>Genome analyses suggest a sexual origin of heterokaryosis in a supposedly ancient asexual fungus.</title>
        <authorList>
            <person name="Ropars J."/>
            <person name="Sedzielewska K."/>
            <person name="Noel J."/>
            <person name="Charron P."/>
            <person name="Farinelli L."/>
            <person name="Marton T."/>
            <person name="Kruger M."/>
            <person name="Pelin A."/>
            <person name="Brachmann A."/>
            <person name="Corradi N."/>
        </authorList>
    </citation>
    <scope>NUCLEOTIDE SEQUENCE [LARGE SCALE GENOMIC DNA]</scope>
    <source>
        <strain evidence="2 3">C2</strain>
    </source>
</reference>
<accession>A0A2N1NL53</accession>
<feature type="compositionally biased region" description="Low complexity" evidence="1">
    <location>
        <begin position="10"/>
        <end position="20"/>
    </location>
</feature>
<dbReference type="AlphaFoldDB" id="A0A2N1NL53"/>
<protein>
    <submittedName>
        <fullName evidence="2">Uncharacterized protein</fullName>
    </submittedName>
</protein>